<proteinExistence type="inferred from homology"/>
<dbReference type="Proteomes" id="UP000054683">
    <property type="component" value="Unassembled WGS sequence"/>
</dbReference>
<evidence type="ECO:0000256" key="6">
    <source>
        <dbReference type="ARBA" id="ARBA00023136"/>
    </source>
</evidence>
<accession>A0A158JRE8</accession>
<evidence type="ECO:0000256" key="4">
    <source>
        <dbReference type="ARBA" id="ARBA00022692"/>
    </source>
</evidence>
<gene>
    <name evidence="8" type="ORF">AWB69_08631</name>
</gene>
<comment type="subcellular location">
    <subcellularLocation>
        <location evidence="1">Cell membrane</location>
        <topology evidence="1">Multi-pass membrane protein</topology>
    </subcellularLocation>
</comment>
<sequence>MGIVRFISSLISPALLANRLGRWSPLPLRLIVGYGFMAHGYAKIVKHPENFAAILHALNVPAPHFMAWATIAIELLGGFAIFVGAFVPLVTVPMIAVLLVATFTVHLQFGFTSIKLMAVTSAGPQFGPPGYETDLLYLACLVALVFGGAGPFAVDSLLPWRKASKSPSTVCMSATGGPQ</sequence>
<name>A0A158JRE8_9BURK</name>
<protein>
    <submittedName>
        <fullName evidence="8">DoxX</fullName>
    </submittedName>
</protein>
<evidence type="ECO:0000256" key="2">
    <source>
        <dbReference type="ARBA" id="ARBA00006679"/>
    </source>
</evidence>
<reference evidence="8 9" key="1">
    <citation type="submission" date="2016-01" db="EMBL/GenBank/DDBJ databases">
        <authorList>
            <person name="Oliw E.H."/>
        </authorList>
    </citation>
    <scope>NUCLEOTIDE SEQUENCE [LARGE SCALE GENOMIC DNA]</scope>
    <source>
        <strain evidence="8">LMG 27134</strain>
    </source>
</reference>
<dbReference type="InterPro" id="IPR032808">
    <property type="entry name" value="DoxX"/>
</dbReference>
<feature type="transmembrane region" description="Helical" evidence="7">
    <location>
        <begin position="94"/>
        <end position="116"/>
    </location>
</feature>
<evidence type="ECO:0000313" key="8">
    <source>
        <dbReference type="EMBL" id="SAL71452.1"/>
    </source>
</evidence>
<evidence type="ECO:0000313" key="9">
    <source>
        <dbReference type="Proteomes" id="UP000054683"/>
    </source>
</evidence>
<dbReference type="AlphaFoldDB" id="A0A158JRE8"/>
<keyword evidence="5 7" id="KW-1133">Transmembrane helix</keyword>
<dbReference type="EMBL" id="FCOK02000113">
    <property type="protein sequence ID" value="SAL71452.1"/>
    <property type="molecule type" value="Genomic_DNA"/>
</dbReference>
<organism evidence="8 9">
    <name type="scientific">Caballeronia udeis</name>
    <dbReference type="NCBI Taxonomy" id="1232866"/>
    <lineage>
        <taxon>Bacteria</taxon>
        <taxon>Pseudomonadati</taxon>
        <taxon>Pseudomonadota</taxon>
        <taxon>Betaproteobacteria</taxon>
        <taxon>Burkholderiales</taxon>
        <taxon>Burkholderiaceae</taxon>
        <taxon>Caballeronia</taxon>
    </lineage>
</organism>
<feature type="transmembrane region" description="Helical" evidence="7">
    <location>
        <begin position="65"/>
        <end position="87"/>
    </location>
</feature>
<dbReference type="OrthoDB" id="346004at2"/>
<dbReference type="GO" id="GO:0005886">
    <property type="term" value="C:plasma membrane"/>
    <property type="evidence" value="ECO:0007669"/>
    <property type="project" value="UniProtKB-SubCell"/>
</dbReference>
<evidence type="ECO:0000256" key="1">
    <source>
        <dbReference type="ARBA" id="ARBA00004651"/>
    </source>
</evidence>
<evidence type="ECO:0000256" key="3">
    <source>
        <dbReference type="ARBA" id="ARBA00022475"/>
    </source>
</evidence>
<keyword evidence="4 7" id="KW-0812">Transmembrane</keyword>
<dbReference type="PANTHER" id="PTHR33452">
    <property type="entry name" value="OXIDOREDUCTASE CATD-RELATED"/>
    <property type="match status" value="1"/>
</dbReference>
<feature type="transmembrane region" description="Helical" evidence="7">
    <location>
        <begin position="136"/>
        <end position="158"/>
    </location>
</feature>
<dbReference type="PANTHER" id="PTHR33452:SF1">
    <property type="entry name" value="INNER MEMBRANE PROTEIN YPHA-RELATED"/>
    <property type="match status" value="1"/>
</dbReference>
<evidence type="ECO:0000256" key="7">
    <source>
        <dbReference type="SAM" id="Phobius"/>
    </source>
</evidence>
<keyword evidence="3" id="KW-1003">Cell membrane</keyword>
<dbReference type="Pfam" id="PF07681">
    <property type="entry name" value="DoxX"/>
    <property type="match status" value="1"/>
</dbReference>
<evidence type="ECO:0000256" key="5">
    <source>
        <dbReference type="ARBA" id="ARBA00022989"/>
    </source>
</evidence>
<comment type="similarity">
    <text evidence="2">Belongs to the DoxX family.</text>
</comment>
<keyword evidence="6 7" id="KW-0472">Membrane</keyword>
<dbReference type="InterPro" id="IPR051907">
    <property type="entry name" value="DoxX-like_oxidoreductase"/>
</dbReference>